<reference evidence="1 2" key="1">
    <citation type="submission" date="2019-05" db="EMBL/GenBank/DDBJ databases">
        <title>Another draft genome of Portunus trituberculatus and its Hox gene families provides insights of decapod evolution.</title>
        <authorList>
            <person name="Jeong J.-H."/>
            <person name="Song I."/>
            <person name="Kim S."/>
            <person name="Choi T."/>
            <person name="Kim D."/>
            <person name="Ryu S."/>
            <person name="Kim W."/>
        </authorList>
    </citation>
    <scope>NUCLEOTIDE SEQUENCE [LARGE SCALE GENOMIC DNA]</scope>
    <source>
        <tissue evidence="1">Muscle</tissue>
    </source>
</reference>
<proteinExistence type="predicted"/>
<dbReference type="AlphaFoldDB" id="A0A5B7HWW1"/>
<organism evidence="1 2">
    <name type="scientific">Portunus trituberculatus</name>
    <name type="common">Swimming crab</name>
    <name type="synonym">Neptunus trituberculatus</name>
    <dbReference type="NCBI Taxonomy" id="210409"/>
    <lineage>
        <taxon>Eukaryota</taxon>
        <taxon>Metazoa</taxon>
        <taxon>Ecdysozoa</taxon>
        <taxon>Arthropoda</taxon>
        <taxon>Crustacea</taxon>
        <taxon>Multicrustacea</taxon>
        <taxon>Malacostraca</taxon>
        <taxon>Eumalacostraca</taxon>
        <taxon>Eucarida</taxon>
        <taxon>Decapoda</taxon>
        <taxon>Pleocyemata</taxon>
        <taxon>Brachyura</taxon>
        <taxon>Eubrachyura</taxon>
        <taxon>Portunoidea</taxon>
        <taxon>Portunidae</taxon>
        <taxon>Portuninae</taxon>
        <taxon>Portunus</taxon>
    </lineage>
</organism>
<comment type="caution">
    <text evidence="1">The sequence shown here is derived from an EMBL/GenBank/DDBJ whole genome shotgun (WGS) entry which is preliminary data.</text>
</comment>
<gene>
    <name evidence="1" type="ORF">E2C01_067216</name>
</gene>
<dbReference type="Proteomes" id="UP000324222">
    <property type="component" value="Unassembled WGS sequence"/>
</dbReference>
<protein>
    <submittedName>
        <fullName evidence="1">Uncharacterized protein</fullName>
    </submittedName>
</protein>
<dbReference type="EMBL" id="VSRR010035650">
    <property type="protein sequence ID" value="MPC72904.1"/>
    <property type="molecule type" value="Genomic_DNA"/>
</dbReference>
<keyword evidence="2" id="KW-1185">Reference proteome</keyword>
<accession>A0A5B7HWW1</accession>
<evidence type="ECO:0000313" key="1">
    <source>
        <dbReference type="EMBL" id="MPC72904.1"/>
    </source>
</evidence>
<sequence>MSSIVLRRESLEPRRIREVVEIVDAAVSRKLCFLRLGLEVAACGIIEAARWRPCLPLVRSQLDLPWALPRVPGAVGMHSVIWRGLVLPLVFRAMVVYGKFASCRAMGRMGLPV</sequence>
<name>A0A5B7HWW1_PORTR</name>
<evidence type="ECO:0000313" key="2">
    <source>
        <dbReference type="Proteomes" id="UP000324222"/>
    </source>
</evidence>